<evidence type="ECO:0000313" key="1">
    <source>
        <dbReference type="EMBL" id="VAW50135.1"/>
    </source>
</evidence>
<dbReference type="EMBL" id="UOFD01000004">
    <property type="protein sequence ID" value="VAW50135.1"/>
    <property type="molecule type" value="Genomic_DNA"/>
</dbReference>
<protein>
    <recommendedName>
        <fullName evidence="2">Carbonic anhydrase, gamma class</fullName>
    </recommendedName>
</protein>
<reference evidence="1" key="1">
    <citation type="submission" date="2018-06" db="EMBL/GenBank/DDBJ databases">
        <authorList>
            <person name="Zhirakovskaya E."/>
        </authorList>
    </citation>
    <scope>NUCLEOTIDE SEQUENCE</scope>
</reference>
<name>A0A3B0W2R9_9ZZZZ</name>
<dbReference type="InterPro" id="IPR011004">
    <property type="entry name" value="Trimer_LpxA-like_sf"/>
</dbReference>
<gene>
    <name evidence="1" type="ORF">MNBD_GAMMA06-292</name>
</gene>
<accession>A0A3B0W2R9</accession>
<proteinExistence type="predicted"/>
<dbReference type="AlphaFoldDB" id="A0A3B0W2R9"/>
<feature type="non-terminal residue" evidence="1">
    <location>
        <position position="1"/>
    </location>
</feature>
<dbReference type="Gene3D" id="2.160.10.10">
    <property type="entry name" value="Hexapeptide repeat proteins"/>
    <property type="match status" value="1"/>
</dbReference>
<organism evidence="1">
    <name type="scientific">hydrothermal vent metagenome</name>
    <dbReference type="NCBI Taxonomy" id="652676"/>
    <lineage>
        <taxon>unclassified sequences</taxon>
        <taxon>metagenomes</taxon>
        <taxon>ecological metagenomes</taxon>
    </lineage>
</organism>
<dbReference type="SUPFAM" id="SSF51161">
    <property type="entry name" value="Trimeric LpxA-like enzymes"/>
    <property type="match status" value="1"/>
</dbReference>
<sequence length="50" mass="5749">SLVPPNKVLKGGYMWLGSPVKKARELSDKEKVFLKYSAQQYVKLKNRHMG</sequence>
<evidence type="ECO:0008006" key="2">
    <source>
        <dbReference type="Google" id="ProtNLM"/>
    </source>
</evidence>